<gene>
    <name evidence="1" type="ORF">TGP89_265370</name>
</gene>
<dbReference type="AlphaFoldDB" id="A0A086JKT5"/>
<dbReference type="Proteomes" id="UP000028828">
    <property type="component" value="Unassembled WGS sequence"/>
</dbReference>
<name>A0A086JKT5_TOXGO</name>
<dbReference type="VEuPathDB" id="ToxoDB:TGP89_265370"/>
<comment type="caution">
    <text evidence="1">The sequence shown here is derived from an EMBL/GenBank/DDBJ whole genome shotgun (WGS) entry which is preliminary data.</text>
</comment>
<dbReference type="OrthoDB" id="329971at2759"/>
<proteinExistence type="predicted"/>
<sequence length="142" mass="16033">MQSAEITALESPAIKAALECSPEINPARKTVGVHLPYTGRETHIFSRVGHFTPPGYHYNCNNRPSTAVKILMSDKAYFARQAGAKFGLFALGFLLCWGPLDQCLLKLRPKVRNRCSVQHRCFSTFCSLVRRWYSWLMPPPCS</sequence>
<organism evidence="1 2">
    <name type="scientific">Toxoplasma gondii p89</name>
    <dbReference type="NCBI Taxonomy" id="943119"/>
    <lineage>
        <taxon>Eukaryota</taxon>
        <taxon>Sar</taxon>
        <taxon>Alveolata</taxon>
        <taxon>Apicomplexa</taxon>
        <taxon>Conoidasida</taxon>
        <taxon>Coccidia</taxon>
        <taxon>Eucoccidiorida</taxon>
        <taxon>Eimeriorina</taxon>
        <taxon>Sarcocystidae</taxon>
        <taxon>Toxoplasma</taxon>
    </lineage>
</organism>
<protein>
    <submittedName>
        <fullName evidence="1">Uncharacterized protein</fullName>
    </submittedName>
</protein>
<evidence type="ECO:0000313" key="1">
    <source>
        <dbReference type="EMBL" id="KFG32753.1"/>
    </source>
</evidence>
<accession>A0A086JKT5</accession>
<dbReference type="EMBL" id="AEYI02001826">
    <property type="protein sequence ID" value="KFG32753.1"/>
    <property type="molecule type" value="Genomic_DNA"/>
</dbReference>
<evidence type="ECO:0000313" key="2">
    <source>
        <dbReference type="Proteomes" id="UP000028828"/>
    </source>
</evidence>
<reference evidence="1 2" key="1">
    <citation type="submission" date="2014-03" db="EMBL/GenBank/DDBJ databases">
        <authorList>
            <person name="Sibley D."/>
            <person name="Venepally P."/>
            <person name="Karamycheva S."/>
            <person name="Hadjithomas M."/>
            <person name="Khan A."/>
            <person name="Brunk B."/>
            <person name="Roos D."/>
            <person name="Caler E."/>
            <person name="Lorenzi H."/>
        </authorList>
    </citation>
    <scope>NUCLEOTIDE SEQUENCE [LARGE SCALE GENOMIC DNA]</scope>
    <source>
        <strain evidence="2">p89</strain>
    </source>
</reference>